<dbReference type="InterPro" id="IPR023393">
    <property type="entry name" value="START-like_dom_sf"/>
</dbReference>
<feature type="domain" description="Bet v I/Major latex protein" evidence="2">
    <location>
        <begin position="2"/>
        <end position="151"/>
    </location>
</feature>
<accession>A0A1S3BPT7</accession>
<dbReference type="Gramene" id="MELO3C015014.2.1">
    <property type="protein sequence ID" value="MELO3C015014.2.1"/>
    <property type="gene ID" value="MELO3C015014.2"/>
</dbReference>
<dbReference type="SMR" id="A0A1S3BPT7"/>
<evidence type="ECO:0000313" key="4">
    <source>
        <dbReference type="Proteomes" id="UP001652600"/>
    </source>
</evidence>
<dbReference type="InterPro" id="IPR000916">
    <property type="entry name" value="Bet_v_I/MLP"/>
</dbReference>
<proteinExistence type="inferred from homology"/>
<dbReference type="GO" id="GO:0006952">
    <property type="term" value="P:defense response"/>
    <property type="evidence" value="ECO:0007669"/>
    <property type="project" value="InterPro"/>
</dbReference>
<dbReference type="CDD" id="cd07816">
    <property type="entry name" value="Bet_v1-like"/>
    <property type="match status" value="1"/>
</dbReference>
<evidence type="ECO:0000313" key="5">
    <source>
        <dbReference type="RefSeq" id="XP_008450254.1"/>
    </source>
</evidence>
<dbReference type="AlphaFoldDB" id="A0A1S3BPT7"/>
<organism evidence="4 5">
    <name type="scientific">Cucumis melo</name>
    <name type="common">Muskmelon</name>
    <dbReference type="NCBI Taxonomy" id="3656"/>
    <lineage>
        <taxon>Eukaryota</taxon>
        <taxon>Viridiplantae</taxon>
        <taxon>Streptophyta</taxon>
        <taxon>Embryophyta</taxon>
        <taxon>Tracheophyta</taxon>
        <taxon>Spermatophyta</taxon>
        <taxon>Magnoliopsida</taxon>
        <taxon>eudicotyledons</taxon>
        <taxon>Gunneridae</taxon>
        <taxon>Pentapetalae</taxon>
        <taxon>rosids</taxon>
        <taxon>fabids</taxon>
        <taxon>Cucurbitales</taxon>
        <taxon>Cucurbitaceae</taxon>
        <taxon>Benincaseae</taxon>
        <taxon>Cucumis</taxon>
    </lineage>
</organism>
<dbReference type="Proteomes" id="UP001652600">
    <property type="component" value="Chromosome 10"/>
</dbReference>
<protein>
    <submittedName>
        <fullName evidence="5">MLP-like protein 328</fullName>
    </submittedName>
</protein>
<dbReference type="SMART" id="SM01037">
    <property type="entry name" value="Bet_v_1"/>
    <property type="match status" value="1"/>
</dbReference>
<dbReference type="SUPFAM" id="SSF55961">
    <property type="entry name" value="Bet v1-like"/>
    <property type="match status" value="1"/>
</dbReference>
<gene>
    <name evidence="5" type="primary">LOC103491915</name>
    <name evidence="3" type="synonym">103491915</name>
</gene>
<sequence>MSLVGKFVSELEINAPAEKYYKIFKDQVSHVPNISPNIIQNVEVHEGDWDTHGHGSIKIWSYTVDGKAEVFKEQVEFDDEKLAVTLIGLEGDVFEHYKVFKGTYQVVPKGPEHSLAVLTLEYEKLNDGSPYPYKYLDLMNNLTKDIESHLK</sequence>
<dbReference type="PANTHER" id="PTHR31338:SF20">
    <property type="entry name" value="BET V I_MAJOR LATEX PROTEIN DOMAIN-CONTAINING PROTEIN"/>
    <property type="match status" value="1"/>
</dbReference>
<dbReference type="KEGG" id="cmo:103491915"/>
<reference evidence="5" key="2">
    <citation type="submission" date="2025-04" db="UniProtKB">
        <authorList>
            <consortium name="RefSeq"/>
        </authorList>
    </citation>
    <scope>IDENTIFICATION</scope>
</reference>
<dbReference type="OrthoDB" id="1072116at2759"/>
<evidence type="ECO:0000256" key="1">
    <source>
        <dbReference type="ARBA" id="ARBA00038242"/>
    </source>
</evidence>
<evidence type="ECO:0000313" key="3">
    <source>
        <dbReference type="EnsemblPlants" id="MELO3C015014.2.1"/>
    </source>
</evidence>
<comment type="similarity">
    <text evidence="1">Belongs to the MLP family.</text>
</comment>
<evidence type="ECO:0000259" key="2">
    <source>
        <dbReference type="SMART" id="SM01037"/>
    </source>
</evidence>
<dbReference type="eggNOG" id="ENOG502S36X">
    <property type="taxonomic scope" value="Eukaryota"/>
</dbReference>
<dbReference type="InterPro" id="IPR052006">
    <property type="entry name" value="MLP-like"/>
</dbReference>
<name>A0A1S3BPT7_CUCME</name>
<keyword evidence="4" id="KW-1185">Reference proteome</keyword>
<dbReference type="Gene3D" id="3.30.530.20">
    <property type="match status" value="1"/>
</dbReference>
<dbReference type="RefSeq" id="XP_008450254.1">
    <property type="nucleotide sequence ID" value="XM_008452032.2"/>
</dbReference>
<dbReference type="PANTHER" id="PTHR31338">
    <property type="entry name" value="POLYKETIDE CYCLASE/DEHYDRASE AND LIPID TRANSPORT SUPERFAMILY PROTEIN"/>
    <property type="match status" value="1"/>
</dbReference>
<reference evidence="3" key="1">
    <citation type="submission" date="2023-03" db="UniProtKB">
        <authorList>
            <consortium name="EnsemblPlants"/>
        </authorList>
    </citation>
    <scope>IDENTIFICATION</scope>
</reference>
<dbReference type="GeneID" id="103491915"/>
<dbReference type="Pfam" id="PF00407">
    <property type="entry name" value="Bet_v_1"/>
    <property type="match status" value="1"/>
</dbReference>
<dbReference type="InParanoid" id="A0A1S3BPT7"/>
<dbReference type="EnsemblPlants" id="MELO3C015014.2.1">
    <property type="protein sequence ID" value="MELO3C015014.2.1"/>
    <property type="gene ID" value="MELO3C015014.2"/>
</dbReference>